<protein>
    <submittedName>
        <fullName evidence="2">Uncharacterized protein</fullName>
    </submittedName>
</protein>
<gene>
    <name evidence="2" type="ORF">PFL1_04851</name>
</gene>
<dbReference type="RefSeq" id="XP_007880570.1">
    <property type="nucleotide sequence ID" value="XM_007882379.1"/>
</dbReference>
<dbReference type="EMBL" id="KE361638">
    <property type="protein sequence ID" value="EPQ27713.1"/>
    <property type="molecule type" value="Genomic_DNA"/>
</dbReference>
<organism evidence="2 3">
    <name type="scientific">Pseudozyma flocculosa PF-1</name>
    <dbReference type="NCBI Taxonomy" id="1277687"/>
    <lineage>
        <taxon>Eukaryota</taxon>
        <taxon>Fungi</taxon>
        <taxon>Dikarya</taxon>
        <taxon>Basidiomycota</taxon>
        <taxon>Ustilaginomycotina</taxon>
        <taxon>Ustilaginomycetes</taxon>
        <taxon>Ustilaginales</taxon>
        <taxon>Ustilaginaceae</taxon>
        <taxon>Pseudozyma</taxon>
    </lineage>
</organism>
<evidence type="ECO:0000313" key="3">
    <source>
        <dbReference type="Proteomes" id="UP000053664"/>
    </source>
</evidence>
<dbReference type="KEGG" id="pfp:PFL1_04851"/>
<feature type="region of interest" description="Disordered" evidence="1">
    <location>
        <begin position="117"/>
        <end position="148"/>
    </location>
</feature>
<feature type="compositionally biased region" description="Low complexity" evidence="1">
    <location>
        <begin position="7"/>
        <end position="22"/>
    </location>
</feature>
<dbReference type="GeneID" id="19318951"/>
<reference evidence="2 3" key="1">
    <citation type="journal article" date="2013" name="Plant Cell">
        <title>The transition from a phytopathogenic smut ancestor to an anamorphic biocontrol agent deciphered by comparative whole-genome analysis.</title>
        <authorList>
            <person name="Lefebvre F."/>
            <person name="Joly D.L."/>
            <person name="Labbe C."/>
            <person name="Teichmann B."/>
            <person name="Linning R."/>
            <person name="Belzile F."/>
            <person name="Bakkeren G."/>
            <person name="Belanger R.R."/>
        </authorList>
    </citation>
    <scope>NUCLEOTIDE SEQUENCE [LARGE SCALE GENOMIC DNA]</scope>
    <source>
        <strain evidence="2 3">PF-1</strain>
    </source>
</reference>
<name>A0A061H4Z2_9BASI</name>
<accession>A0A061H4Z2</accession>
<sequence>MSVEDQASAAAAPRRTTAATSKPRNHGSASPSCGTGNRFDESVARLDAIIAATAGSGRRLKEAWPQLRGLKSALDSGKSVTGAGTARGLPLRIVVQTLKASWHVDDTWPVGVEEQAAKTTTGAGLPGSGSQAAPEAGPPVRPDPDPQSIAHAYRERGVEVAPAIVVDDEW</sequence>
<evidence type="ECO:0000313" key="2">
    <source>
        <dbReference type="EMBL" id="EPQ27713.1"/>
    </source>
</evidence>
<dbReference type="AlphaFoldDB" id="A0A061H4Z2"/>
<dbReference type="Proteomes" id="UP000053664">
    <property type="component" value="Unassembled WGS sequence"/>
</dbReference>
<dbReference type="HOGENOM" id="CLU_115051_0_0_1"/>
<dbReference type="OrthoDB" id="3366194at2759"/>
<evidence type="ECO:0000256" key="1">
    <source>
        <dbReference type="SAM" id="MobiDB-lite"/>
    </source>
</evidence>
<proteinExistence type="predicted"/>
<feature type="region of interest" description="Disordered" evidence="1">
    <location>
        <begin position="1"/>
        <end position="38"/>
    </location>
</feature>